<reference evidence="1 2" key="1">
    <citation type="submission" date="2020-05" db="EMBL/GenBank/DDBJ databases">
        <authorList>
            <person name="Mo P."/>
        </authorList>
    </citation>
    <scope>NUCLEOTIDE SEQUENCE [LARGE SCALE GENOMIC DNA]</scope>
    <source>
        <strain evidence="1 2">Gen01</strain>
    </source>
</reference>
<proteinExistence type="predicted"/>
<keyword evidence="2" id="KW-1185">Reference proteome</keyword>
<accession>A0A6M6JJ66</accession>
<name>A0A6M6JJ66_9PSEU</name>
<sequence length="54" mass="5677">MVILLMCVGAALMVLLALVVTVVDVVGAPARRELAAQRRGAWERASEEAVAGSR</sequence>
<gene>
    <name evidence="1" type="ORF">HOP40_16330</name>
</gene>
<dbReference type="EMBL" id="CP053564">
    <property type="protein sequence ID" value="QJY47183.1"/>
    <property type="molecule type" value="Genomic_DNA"/>
</dbReference>
<dbReference type="Proteomes" id="UP000505377">
    <property type="component" value="Chromosome"/>
</dbReference>
<organism evidence="1 2">
    <name type="scientific">Pseudonocardia broussonetiae</name>
    <dbReference type="NCBI Taxonomy" id="2736640"/>
    <lineage>
        <taxon>Bacteria</taxon>
        <taxon>Bacillati</taxon>
        <taxon>Actinomycetota</taxon>
        <taxon>Actinomycetes</taxon>
        <taxon>Pseudonocardiales</taxon>
        <taxon>Pseudonocardiaceae</taxon>
        <taxon>Pseudonocardia</taxon>
    </lineage>
</organism>
<evidence type="ECO:0000313" key="1">
    <source>
        <dbReference type="EMBL" id="QJY47183.1"/>
    </source>
</evidence>
<dbReference type="RefSeq" id="WP_172159497.1">
    <property type="nucleotide sequence ID" value="NZ_CP053564.1"/>
</dbReference>
<dbReference type="KEGG" id="pbro:HOP40_16330"/>
<evidence type="ECO:0000313" key="2">
    <source>
        <dbReference type="Proteomes" id="UP000505377"/>
    </source>
</evidence>
<dbReference type="AlphaFoldDB" id="A0A6M6JJ66"/>
<protein>
    <submittedName>
        <fullName evidence="1">Uncharacterized protein</fullName>
    </submittedName>
</protein>